<feature type="compositionally biased region" description="Low complexity" evidence="10">
    <location>
        <begin position="139"/>
        <end position="158"/>
    </location>
</feature>
<evidence type="ECO:0000256" key="3">
    <source>
        <dbReference type="ARBA" id="ARBA00022705"/>
    </source>
</evidence>
<evidence type="ECO:0000256" key="6">
    <source>
        <dbReference type="ARBA" id="ARBA00022833"/>
    </source>
</evidence>
<dbReference type="GO" id="GO:0007004">
    <property type="term" value="P:telomere maintenance via telomerase"/>
    <property type="evidence" value="ECO:0007669"/>
    <property type="project" value="UniProtKB-ARBA"/>
</dbReference>
<dbReference type="eggNOG" id="KOG0851">
    <property type="taxonomic scope" value="Eukaryota"/>
</dbReference>
<dbReference type="CDD" id="cd04477">
    <property type="entry name" value="RPA1N"/>
    <property type="match status" value="1"/>
</dbReference>
<dbReference type="InterPro" id="IPR047192">
    <property type="entry name" value="Euk_RPA1_DBD_C"/>
</dbReference>
<keyword evidence="4 9" id="KW-0479">Metal-binding</keyword>
<evidence type="ECO:0000259" key="14">
    <source>
        <dbReference type="Pfam" id="PF16900"/>
    </source>
</evidence>
<dbReference type="STRING" id="1220162.K1VBR7"/>
<dbReference type="GO" id="GO:0003677">
    <property type="term" value="F:DNA binding"/>
    <property type="evidence" value="ECO:0007669"/>
    <property type="project" value="UniProtKB-KW"/>
</dbReference>
<evidence type="ECO:0000256" key="4">
    <source>
        <dbReference type="ARBA" id="ARBA00022723"/>
    </source>
</evidence>
<keyword evidence="6 9" id="KW-0862">Zinc</keyword>
<dbReference type="InterPro" id="IPR004591">
    <property type="entry name" value="Rfa1"/>
</dbReference>
<evidence type="ECO:0000313" key="15">
    <source>
        <dbReference type="EMBL" id="EKC98235.1"/>
    </source>
</evidence>
<name>K1VBR7_TRIAC</name>
<comment type="caution">
    <text evidence="15">The sequence shown here is derived from an EMBL/GenBank/DDBJ whole genome shotgun (WGS) entry which is preliminary data.</text>
</comment>
<evidence type="ECO:0000256" key="1">
    <source>
        <dbReference type="ARBA" id="ARBA00004123"/>
    </source>
</evidence>
<dbReference type="OrthoDB" id="1751331at2759"/>
<dbReference type="GO" id="GO:0000781">
    <property type="term" value="C:chromosome, telomeric region"/>
    <property type="evidence" value="ECO:0007669"/>
    <property type="project" value="UniProtKB-ARBA"/>
</dbReference>
<keyword evidence="16" id="KW-1185">Reference proteome</keyword>
<dbReference type="CDD" id="cd04474">
    <property type="entry name" value="RPA1_DBD_A"/>
    <property type="match status" value="1"/>
</dbReference>
<dbReference type="FunFam" id="2.40.50.140:FF:000064">
    <property type="entry name" value="Replication protein A subunit"/>
    <property type="match status" value="1"/>
</dbReference>
<dbReference type="Pfam" id="PF01336">
    <property type="entry name" value="tRNA_anti-codon"/>
    <property type="match status" value="1"/>
</dbReference>
<evidence type="ECO:0000259" key="12">
    <source>
        <dbReference type="Pfam" id="PF04057"/>
    </source>
</evidence>
<dbReference type="PANTHER" id="PTHR47165">
    <property type="entry name" value="OS03G0429900 PROTEIN"/>
    <property type="match status" value="1"/>
</dbReference>
<dbReference type="AlphaFoldDB" id="K1VBR7"/>
<comment type="function">
    <text evidence="9">As part of the replication protein A (RPA/RP-A), a single-stranded DNA-binding heterotrimeric complex, may play an essential role in DNA replication, recombination and repair. Binds and stabilizes single-stranded DNA intermediates, preventing complementary DNA reannealing and recruiting different proteins involved in DNA metabolism.</text>
</comment>
<keyword evidence="5 9" id="KW-0863">Zinc-finger</keyword>
<dbReference type="OMA" id="DQCDAFY"/>
<dbReference type="FunCoup" id="K1VBR7">
    <property type="interactions" value="599"/>
</dbReference>
<evidence type="ECO:0000256" key="7">
    <source>
        <dbReference type="ARBA" id="ARBA00023125"/>
    </source>
</evidence>
<comment type="subunit">
    <text evidence="9">Component of the heterotrimeric canonical replication protein A complex (RPA).</text>
</comment>
<feature type="domain" description="OB" evidence="11">
    <location>
        <begin position="179"/>
        <end position="260"/>
    </location>
</feature>
<dbReference type="GO" id="GO:0006281">
    <property type="term" value="P:DNA repair"/>
    <property type="evidence" value="ECO:0007669"/>
    <property type="project" value="InterPro"/>
</dbReference>
<dbReference type="FunFam" id="2.40.50.140:FF:000041">
    <property type="entry name" value="Replication protein A subunit"/>
    <property type="match status" value="1"/>
</dbReference>
<dbReference type="Pfam" id="PF04057">
    <property type="entry name" value="Rep-A_N"/>
    <property type="match status" value="1"/>
</dbReference>
<sequence>MASPLTAGFCQRAHTASETPEGVEPVLQVLSVKRINSPASGAQATDRYRVILSDGEYFIQSMLATQLNHLVENDELEKNTVIKLTSFVINTVQNRKLIIILALERQNWNGQKVGNPVNVDQRAAGGVASPAPEAAPVTNGAASRGGASNARPAAAPRGPSRDMGPIFPIEGLSPYQNKWTIKARVTQKSDIKHWSNQRGEGKLFSVTLMDETGEIRATGFNDQVDAFYQLLEEGKVFFISKARINIAKKQFSNVNNEYEITFENQTEIEPSVPEIKYNFTKLNDLESLQKDATTDVIGVVQEVHDLGQITSKATQKPFNKRDIQLVDQSGQSVRLTLWGKTAENFTHYDHPVVAFKGVKVSDFGGRSLSMFSSATMAINPNTDEACALRGWYDSVGEKTNFKQYTNSGAMNAVSRPDEIKTIGQAKDEQLGMTDKTDYFSVCATILYIKQETFSYPACPGEGCNKKLIDEGAEWRCEKCNRTYPGPVHRYILQMNVIDHTGSFWITGFNEVGEQIMGVSANELFKLKQESDPEAEKYFTRAAGREWDFKIMAKQDFFNDTARVRYQARSCAPINYAQSSQALVGKIEAMAV</sequence>
<reference evidence="15 16" key="1">
    <citation type="journal article" date="2012" name="Eukaryot. Cell">
        <title>Genome sequence of the Trichosporon asahii environmental strain CBS 8904.</title>
        <authorList>
            <person name="Yang R.Y."/>
            <person name="Li H.T."/>
            <person name="Zhu H."/>
            <person name="Zhou G.P."/>
            <person name="Wang M."/>
            <person name="Wang L."/>
        </authorList>
    </citation>
    <scope>NUCLEOTIDE SEQUENCE [LARGE SCALE GENOMIC DNA]</scope>
    <source>
        <strain evidence="15 16">CBS 8904</strain>
    </source>
</reference>
<dbReference type="InterPro" id="IPR013955">
    <property type="entry name" value="Rep_factor-A_C"/>
</dbReference>
<dbReference type="GO" id="GO:0008270">
    <property type="term" value="F:zinc ion binding"/>
    <property type="evidence" value="ECO:0007669"/>
    <property type="project" value="UniProtKB-KW"/>
</dbReference>
<feature type="domain" description="Replication factor A C-terminal" evidence="13">
    <location>
        <begin position="438"/>
        <end position="582"/>
    </location>
</feature>
<dbReference type="InterPro" id="IPR007199">
    <property type="entry name" value="Rep_factor-A_N"/>
</dbReference>
<comment type="subcellular location">
    <subcellularLocation>
        <location evidence="1 9">Nucleus</location>
    </subcellularLocation>
</comment>
<evidence type="ECO:0000256" key="5">
    <source>
        <dbReference type="ARBA" id="ARBA00022771"/>
    </source>
</evidence>
<protein>
    <recommendedName>
        <fullName evidence="9">Replication protein A subunit</fullName>
    </recommendedName>
</protein>
<dbReference type="GO" id="GO:0005662">
    <property type="term" value="C:DNA replication factor A complex"/>
    <property type="evidence" value="ECO:0007669"/>
    <property type="project" value="UniProtKB-ARBA"/>
</dbReference>
<dbReference type="PANTHER" id="PTHR47165:SF4">
    <property type="entry name" value="OS03G0429900 PROTEIN"/>
    <property type="match status" value="1"/>
</dbReference>
<dbReference type="CDD" id="cd04476">
    <property type="entry name" value="RPA1_DBD_C"/>
    <property type="match status" value="1"/>
</dbReference>
<dbReference type="Gene3D" id="2.40.50.140">
    <property type="entry name" value="Nucleic acid-binding proteins"/>
    <property type="match status" value="4"/>
</dbReference>
<dbReference type="InterPro" id="IPR004365">
    <property type="entry name" value="NA-bd_OB_tRNA"/>
</dbReference>
<dbReference type="EMBL" id="AMBO01000392">
    <property type="protein sequence ID" value="EKC98235.1"/>
    <property type="molecule type" value="Genomic_DNA"/>
</dbReference>
<dbReference type="GO" id="GO:0006310">
    <property type="term" value="P:DNA recombination"/>
    <property type="evidence" value="ECO:0007669"/>
    <property type="project" value="InterPro"/>
</dbReference>
<comment type="similarity">
    <text evidence="2 9">Belongs to the replication factor A protein 1 family.</text>
</comment>
<keyword evidence="8 9" id="KW-0539">Nucleus</keyword>
<feature type="domain" description="Replication factor-A protein 1 N-terminal" evidence="12">
    <location>
        <begin position="7"/>
        <end position="104"/>
    </location>
</feature>
<dbReference type="InterPro" id="IPR031657">
    <property type="entry name" value="REPA_OB_2"/>
</dbReference>
<accession>K1VBR7</accession>
<dbReference type="InterPro" id="IPR012340">
    <property type="entry name" value="NA-bd_OB-fold"/>
</dbReference>
<dbReference type="InParanoid" id="K1VBR7"/>
<feature type="domain" description="Replication protein A OB" evidence="14">
    <location>
        <begin position="282"/>
        <end position="379"/>
    </location>
</feature>
<feature type="region of interest" description="Disordered" evidence="10">
    <location>
        <begin position="123"/>
        <end position="163"/>
    </location>
</feature>
<dbReference type="HOGENOM" id="CLU_012393_2_1_1"/>
<evidence type="ECO:0000256" key="9">
    <source>
        <dbReference type="RuleBase" id="RU364130"/>
    </source>
</evidence>
<organism evidence="15 16">
    <name type="scientific">Trichosporon asahii var. asahii (strain CBS 8904)</name>
    <name type="common">Yeast</name>
    <dbReference type="NCBI Taxonomy" id="1220162"/>
    <lineage>
        <taxon>Eukaryota</taxon>
        <taxon>Fungi</taxon>
        <taxon>Dikarya</taxon>
        <taxon>Basidiomycota</taxon>
        <taxon>Agaricomycotina</taxon>
        <taxon>Tremellomycetes</taxon>
        <taxon>Trichosporonales</taxon>
        <taxon>Trichosporonaceae</taxon>
        <taxon>Trichosporon</taxon>
    </lineage>
</organism>
<dbReference type="GO" id="GO:0006260">
    <property type="term" value="P:DNA replication"/>
    <property type="evidence" value="ECO:0007669"/>
    <property type="project" value="UniProtKB-KW"/>
</dbReference>
<gene>
    <name evidence="15" type="ORF">A1Q2_07466</name>
</gene>
<dbReference type="Pfam" id="PF08646">
    <property type="entry name" value="Rep_fac-A_C"/>
    <property type="match status" value="1"/>
</dbReference>
<evidence type="ECO:0000259" key="11">
    <source>
        <dbReference type="Pfam" id="PF01336"/>
    </source>
</evidence>
<evidence type="ECO:0000259" key="13">
    <source>
        <dbReference type="Pfam" id="PF08646"/>
    </source>
</evidence>
<dbReference type="Proteomes" id="UP000006757">
    <property type="component" value="Unassembled WGS sequence"/>
</dbReference>
<dbReference type="FunFam" id="2.40.50.140:FF:000117">
    <property type="entry name" value="Replication protein A subunit"/>
    <property type="match status" value="1"/>
</dbReference>
<dbReference type="SUPFAM" id="SSF50249">
    <property type="entry name" value="Nucleic acid-binding proteins"/>
    <property type="match status" value="4"/>
</dbReference>
<dbReference type="FunFam" id="2.40.50.140:FF:000090">
    <property type="entry name" value="Replication protein A subunit"/>
    <property type="match status" value="1"/>
</dbReference>
<proteinExistence type="inferred from homology"/>
<dbReference type="NCBIfam" id="TIGR00617">
    <property type="entry name" value="rpa1"/>
    <property type="match status" value="1"/>
</dbReference>
<dbReference type="CDD" id="cd04475">
    <property type="entry name" value="RPA1_DBD_B"/>
    <property type="match status" value="1"/>
</dbReference>
<dbReference type="Pfam" id="PF16900">
    <property type="entry name" value="REPA_OB_2"/>
    <property type="match status" value="1"/>
</dbReference>
<keyword evidence="3 9" id="KW-0235">DNA replication</keyword>
<evidence type="ECO:0000256" key="2">
    <source>
        <dbReference type="ARBA" id="ARBA00005690"/>
    </source>
</evidence>
<evidence type="ECO:0000256" key="8">
    <source>
        <dbReference type="ARBA" id="ARBA00023242"/>
    </source>
</evidence>
<evidence type="ECO:0000313" key="16">
    <source>
        <dbReference type="Proteomes" id="UP000006757"/>
    </source>
</evidence>
<evidence type="ECO:0000256" key="10">
    <source>
        <dbReference type="SAM" id="MobiDB-lite"/>
    </source>
</evidence>
<keyword evidence="7 9" id="KW-0238">DNA-binding</keyword>